<reference evidence="1" key="1">
    <citation type="submission" date="2018-03" db="EMBL/GenBank/DDBJ databases">
        <authorList>
            <person name="Guldener U."/>
        </authorList>
    </citation>
    <scope>NUCLEOTIDE SEQUENCE</scope>
</reference>
<dbReference type="EMBL" id="ONZP01001256">
    <property type="protein sequence ID" value="SPJ93354.1"/>
    <property type="molecule type" value="Genomic_DNA"/>
</dbReference>
<accession>A0AAE8MQD6</accession>
<organism evidence="1 2">
    <name type="scientific">Fusarium torulosum</name>
    <dbReference type="NCBI Taxonomy" id="33205"/>
    <lineage>
        <taxon>Eukaryota</taxon>
        <taxon>Fungi</taxon>
        <taxon>Dikarya</taxon>
        <taxon>Ascomycota</taxon>
        <taxon>Pezizomycotina</taxon>
        <taxon>Sordariomycetes</taxon>
        <taxon>Hypocreomycetidae</taxon>
        <taxon>Hypocreales</taxon>
        <taxon>Nectriaceae</taxon>
        <taxon>Fusarium</taxon>
    </lineage>
</organism>
<protein>
    <submittedName>
        <fullName evidence="1">Uncharacterized protein</fullName>
    </submittedName>
</protein>
<dbReference type="AlphaFoldDB" id="A0AAE8MQD6"/>
<proteinExistence type="predicted"/>
<dbReference type="Proteomes" id="UP001187734">
    <property type="component" value="Unassembled WGS sequence"/>
</dbReference>
<evidence type="ECO:0000313" key="2">
    <source>
        <dbReference type="Proteomes" id="UP001187734"/>
    </source>
</evidence>
<sequence length="40" mass="4416">MSRNVDFFSSFGMSRSYVQNVVDGVTNESGGGPLHQEEYS</sequence>
<evidence type="ECO:0000313" key="1">
    <source>
        <dbReference type="EMBL" id="SPJ93354.1"/>
    </source>
</evidence>
<name>A0AAE8MQD6_9HYPO</name>
<comment type="caution">
    <text evidence="1">The sequence shown here is derived from an EMBL/GenBank/DDBJ whole genome shotgun (WGS) entry which is preliminary data.</text>
</comment>
<gene>
    <name evidence="1" type="ORF">FTOL_13960</name>
</gene>
<keyword evidence="2" id="KW-1185">Reference proteome</keyword>